<proteinExistence type="predicted"/>
<name>A0A8S1VCR6_PAROT</name>
<sequence length="408" mass="48478">MPQRNHNFYERCSHLSENQQIIKMAIGFYKEGQGMKFLCGDCYDIERNKNPNQQIFLITDLINICLPLWKSKINQQDVLCQEIQEMLQIVDNQFQQMIKYIKKELYGYKNDIVKLEQQQQKIKDNTPLIDDDYKQLSKISNKQINIKNNKIYNKINANLEETIKSITINTTQGSLINSLIQEMFQESPKSDIESIFFTPSDKNLAYDQLSLNQFVNIEVLKLKQNIDDILQQNSIPQVRENLNQFYYQDQENKYVIEDIDKFYNDVKRYLEASSRELIYRDQLEAQYVEFLEYYVYNNVESSQHQGQDQLNESGQHEINEEFGIINMLNIDQHQENDQFNQNLPQQNIEEHNIINFSEEGQQNENLLQQMYQNIEEPDQSSNNASLISFNDDDDDSFYRLTECLEDQN</sequence>
<comment type="caution">
    <text evidence="1">The sequence shown here is derived from an EMBL/GenBank/DDBJ whole genome shotgun (WGS) entry which is preliminary data.</text>
</comment>
<accession>A0A8S1VCR6</accession>
<gene>
    <name evidence="1" type="ORF">POCTA_138.1.T0640132</name>
</gene>
<protein>
    <submittedName>
        <fullName evidence="1">Uncharacterized protein</fullName>
    </submittedName>
</protein>
<organism evidence="1 2">
    <name type="scientific">Paramecium octaurelia</name>
    <dbReference type="NCBI Taxonomy" id="43137"/>
    <lineage>
        <taxon>Eukaryota</taxon>
        <taxon>Sar</taxon>
        <taxon>Alveolata</taxon>
        <taxon>Ciliophora</taxon>
        <taxon>Intramacronucleata</taxon>
        <taxon>Oligohymenophorea</taxon>
        <taxon>Peniculida</taxon>
        <taxon>Parameciidae</taxon>
        <taxon>Paramecium</taxon>
    </lineage>
</organism>
<dbReference type="EMBL" id="CAJJDP010000063">
    <property type="protein sequence ID" value="CAD8174734.1"/>
    <property type="molecule type" value="Genomic_DNA"/>
</dbReference>
<dbReference type="OMA" id="NICLPLW"/>
<reference evidence="1" key="1">
    <citation type="submission" date="2021-01" db="EMBL/GenBank/DDBJ databases">
        <authorList>
            <consortium name="Genoscope - CEA"/>
            <person name="William W."/>
        </authorList>
    </citation>
    <scope>NUCLEOTIDE SEQUENCE</scope>
</reference>
<evidence type="ECO:0000313" key="1">
    <source>
        <dbReference type="EMBL" id="CAD8174734.1"/>
    </source>
</evidence>
<dbReference type="AlphaFoldDB" id="A0A8S1VCR6"/>
<dbReference type="Proteomes" id="UP000683925">
    <property type="component" value="Unassembled WGS sequence"/>
</dbReference>
<keyword evidence="2" id="KW-1185">Reference proteome</keyword>
<evidence type="ECO:0000313" key="2">
    <source>
        <dbReference type="Proteomes" id="UP000683925"/>
    </source>
</evidence>